<evidence type="ECO:0000256" key="1">
    <source>
        <dbReference type="SAM" id="SignalP"/>
    </source>
</evidence>
<gene>
    <name evidence="3" type="ORF">J1N51_12845</name>
</gene>
<accession>A0A975DB98</accession>
<organism evidence="3 4">
    <name type="scientific">Psychrosphaera ytuae</name>
    <dbReference type="NCBI Taxonomy" id="2820710"/>
    <lineage>
        <taxon>Bacteria</taxon>
        <taxon>Pseudomonadati</taxon>
        <taxon>Pseudomonadota</taxon>
        <taxon>Gammaproteobacteria</taxon>
        <taxon>Alteromonadales</taxon>
        <taxon>Pseudoalteromonadaceae</taxon>
        <taxon>Psychrosphaera</taxon>
    </lineage>
</organism>
<evidence type="ECO:0000313" key="3">
    <source>
        <dbReference type="EMBL" id="QTH63594.1"/>
    </source>
</evidence>
<dbReference type="KEGG" id="psym:J1N51_12845"/>
<evidence type="ECO:0000259" key="2">
    <source>
        <dbReference type="Pfam" id="PF00144"/>
    </source>
</evidence>
<sequence length="450" mass="50046">MRSYSLFKSIVFACMTTVLLTFKVAAAQPDSLQTLSQYLDALAQNDKIIASVAIRQQGKLVYHHQGGFASVNDKIALNKDTKFQVGSITKVYTAVMIMQLVEAGKISLEQPLSDFLPQIKNAKKITIKQLLQHRSGLFNFTNEKRYVLYMEEPQSREQMLKIINSFDVVFEPDEKFEYSNTNYLLLGYIIEDIYQTSYAKVLQNQIVKPLKLSNTYYGDAIDPSQNEAMSYRYQGKWIEATRSDMSIPHAAGAIASTPADVTAFLYALFNDELISSASVELMLNDSAYGLGVMPYPIKGTLGYGHNGGIDGFLSSAIHFPKEQLTVAMTVSGINYSLEAFQMSVLDAAFGERVSIPKFEADTTVALSQLDLEQYAGLYKTEQLPLDINVFVQQGIIMAQATGQGAFPLTPKSNTKFVFEPAGIEMIFDVKQNTMILNQGGGQFTFQKQSE</sequence>
<evidence type="ECO:0000313" key="4">
    <source>
        <dbReference type="Proteomes" id="UP000682739"/>
    </source>
</evidence>
<name>A0A975DB98_9GAMM</name>
<dbReference type="Pfam" id="PF00144">
    <property type="entry name" value="Beta-lactamase"/>
    <property type="match status" value="1"/>
</dbReference>
<protein>
    <submittedName>
        <fullName evidence="3">Beta-lactamase family protein</fullName>
    </submittedName>
</protein>
<dbReference type="SUPFAM" id="SSF56601">
    <property type="entry name" value="beta-lactamase/transpeptidase-like"/>
    <property type="match status" value="1"/>
</dbReference>
<dbReference type="InterPro" id="IPR001466">
    <property type="entry name" value="Beta-lactam-related"/>
</dbReference>
<dbReference type="InterPro" id="IPR012338">
    <property type="entry name" value="Beta-lactam/transpept-like"/>
</dbReference>
<keyword evidence="4" id="KW-1185">Reference proteome</keyword>
<dbReference type="RefSeq" id="WP_208831650.1">
    <property type="nucleotide sequence ID" value="NZ_CP072110.1"/>
</dbReference>
<feature type="chain" id="PRO_5036757111" evidence="1">
    <location>
        <begin position="28"/>
        <end position="450"/>
    </location>
</feature>
<dbReference type="Gene3D" id="3.40.710.10">
    <property type="entry name" value="DD-peptidase/beta-lactamase superfamily"/>
    <property type="match status" value="1"/>
</dbReference>
<dbReference type="PANTHER" id="PTHR46825">
    <property type="entry name" value="D-ALANYL-D-ALANINE-CARBOXYPEPTIDASE/ENDOPEPTIDASE AMPH"/>
    <property type="match status" value="1"/>
</dbReference>
<dbReference type="Proteomes" id="UP000682739">
    <property type="component" value="Chromosome"/>
</dbReference>
<dbReference type="PANTHER" id="PTHR46825:SF9">
    <property type="entry name" value="BETA-LACTAMASE-RELATED DOMAIN-CONTAINING PROTEIN"/>
    <property type="match status" value="1"/>
</dbReference>
<feature type="domain" description="Beta-lactamase-related" evidence="2">
    <location>
        <begin position="50"/>
        <end position="331"/>
    </location>
</feature>
<feature type="signal peptide" evidence="1">
    <location>
        <begin position="1"/>
        <end position="27"/>
    </location>
</feature>
<dbReference type="AlphaFoldDB" id="A0A975DB98"/>
<dbReference type="EMBL" id="CP072110">
    <property type="protein sequence ID" value="QTH63594.1"/>
    <property type="molecule type" value="Genomic_DNA"/>
</dbReference>
<proteinExistence type="predicted"/>
<dbReference type="InterPro" id="IPR050491">
    <property type="entry name" value="AmpC-like"/>
</dbReference>
<keyword evidence="1" id="KW-0732">Signal</keyword>
<reference evidence="3" key="1">
    <citation type="submission" date="2021-03" db="EMBL/GenBank/DDBJ databases">
        <title>Description of Psychrosphaera ytuae sp. nov. isolated from deep sea sediment of South China Sea.</title>
        <authorList>
            <person name="Zhang J."/>
            <person name="Xu X.-D."/>
        </authorList>
    </citation>
    <scope>NUCLEOTIDE SEQUENCE</scope>
    <source>
        <strain evidence="3">MTZ26</strain>
    </source>
</reference>